<accession>A0A5J4S8F0</accession>
<evidence type="ECO:0000313" key="2">
    <source>
        <dbReference type="EMBL" id="KAA6342409.1"/>
    </source>
</evidence>
<organism evidence="2">
    <name type="scientific">termite gut metagenome</name>
    <dbReference type="NCBI Taxonomy" id="433724"/>
    <lineage>
        <taxon>unclassified sequences</taxon>
        <taxon>metagenomes</taxon>
        <taxon>organismal metagenomes</taxon>
    </lineage>
</organism>
<feature type="transmembrane region" description="Helical" evidence="1">
    <location>
        <begin position="35"/>
        <end position="55"/>
    </location>
</feature>
<gene>
    <name evidence="2" type="ORF">EZS27_009849</name>
</gene>
<sequence>MKRRPLSKSQMICITLLWAALCYVILTGAKRIDGPVILSIITSAALVFIPIYRSIRKNK</sequence>
<dbReference type="AlphaFoldDB" id="A0A5J4S8F0"/>
<comment type="caution">
    <text evidence="2">The sequence shown here is derived from an EMBL/GenBank/DDBJ whole genome shotgun (WGS) entry which is preliminary data.</text>
</comment>
<feature type="transmembrane region" description="Helical" evidence="1">
    <location>
        <begin position="12"/>
        <end position="29"/>
    </location>
</feature>
<keyword evidence="1" id="KW-0472">Membrane</keyword>
<name>A0A5J4S8F0_9ZZZZ</name>
<reference evidence="2" key="1">
    <citation type="submission" date="2019-03" db="EMBL/GenBank/DDBJ databases">
        <title>Single cell metagenomics reveals metabolic interactions within the superorganism composed of flagellate Streblomastix strix and complex community of Bacteroidetes bacteria on its surface.</title>
        <authorList>
            <person name="Treitli S.C."/>
            <person name="Kolisko M."/>
            <person name="Husnik F."/>
            <person name="Keeling P."/>
            <person name="Hampl V."/>
        </authorList>
    </citation>
    <scope>NUCLEOTIDE SEQUENCE</scope>
    <source>
        <strain evidence="2">STM</strain>
    </source>
</reference>
<evidence type="ECO:0000256" key="1">
    <source>
        <dbReference type="SAM" id="Phobius"/>
    </source>
</evidence>
<proteinExistence type="predicted"/>
<keyword evidence="1" id="KW-1133">Transmembrane helix</keyword>
<dbReference type="EMBL" id="SNRY01000328">
    <property type="protein sequence ID" value="KAA6342409.1"/>
    <property type="molecule type" value="Genomic_DNA"/>
</dbReference>
<protein>
    <submittedName>
        <fullName evidence="2">Uncharacterized protein</fullName>
    </submittedName>
</protein>
<keyword evidence="1" id="KW-0812">Transmembrane</keyword>